<keyword evidence="1" id="KW-0732">Signal</keyword>
<accession>A0AAU6V5M0</accession>
<sequence>MSKQNLFKPSFAVSALALILSSSFAIAEPAQVAEVTLENGARVILKDDFTWEYVLTEAVISAAEPEATTEEVVAEMPNTAAHTTAATAAAVEMAAKPDPSKTAVVEQLTQSAMTTPGLLGKTAREGISVSLQQVQWQGDKLGLTFELDSNSSEDMVEVLISASFYNDQGRKMKEEELQVWRAIKRMPETYLRKGQQRQSSVIWVEGVDKNQWQKQLLNLKITELDTW</sequence>
<dbReference type="InterPro" id="IPR021501">
    <property type="entry name" value="DUF3157"/>
</dbReference>
<feature type="chain" id="PRO_5043515087" evidence="1">
    <location>
        <begin position="28"/>
        <end position="227"/>
    </location>
</feature>
<dbReference type="AlphaFoldDB" id="A0AAU6V5M0"/>
<protein>
    <submittedName>
        <fullName evidence="2">DUF3157 family protein</fullName>
    </submittedName>
</protein>
<feature type="signal peptide" evidence="1">
    <location>
        <begin position="1"/>
        <end position="27"/>
    </location>
</feature>
<name>A0AAU6V5M0_UNCXX</name>
<reference evidence="2" key="1">
    <citation type="submission" date="2022-03" db="EMBL/GenBank/DDBJ databases">
        <title>Sea Food Isolates.</title>
        <authorList>
            <person name="Li c."/>
        </authorList>
    </citation>
    <scope>NUCLEOTIDE SEQUENCE</scope>
    <source>
        <strain evidence="2">19NY03SH02</strain>
    </source>
</reference>
<evidence type="ECO:0000256" key="1">
    <source>
        <dbReference type="SAM" id="SignalP"/>
    </source>
</evidence>
<gene>
    <name evidence="2" type="ORF">MRN14_21815</name>
</gene>
<organism evidence="2">
    <name type="scientific">bacterium 19NY03SH02</name>
    <dbReference type="NCBI Taxonomy" id="2920631"/>
    <lineage>
        <taxon>Bacteria</taxon>
    </lineage>
</organism>
<evidence type="ECO:0000313" key="2">
    <source>
        <dbReference type="EMBL" id="XAG80998.1"/>
    </source>
</evidence>
<dbReference type="Pfam" id="PF11355">
    <property type="entry name" value="DUF3157"/>
    <property type="match status" value="1"/>
</dbReference>
<proteinExistence type="predicted"/>
<dbReference type="EMBL" id="CP095354">
    <property type="protein sequence ID" value="XAG80998.1"/>
    <property type="molecule type" value="Genomic_DNA"/>
</dbReference>